<protein>
    <recommendedName>
        <fullName evidence="7">Glycogen debranching enzyme</fullName>
        <ecNumber evidence="5">2.4.1.25</ecNumber>
        <ecNumber evidence="6">3.2.1.33</ecNumber>
    </recommendedName>
    <alternativeName>
        <fullName evidence="16">Glycogen debrancher</fullName>
    </alternativeName>
</protein>
<evidence type="ECO:0000313" key="22">
    <source>
        <dbReference type="EMBL" id="KAJ6225035.1"/>
    </source>
</evidence>
<keyword evidence="12" id="KW-0320">Glycogen biosynthesis</keyword>
<evidence type="ECO:0000256" key="5">
    <source>
        <dbReference type="ARBA" id="ARBA00012560"/>
    </source>
</evidence>
<evidence type="ECO:0000259" key="19">
    <source>
        <dbReference type="Pfam" id="PF14699"/>
    </source>
</evidence>
<dbReference type="InterPro" id="IPR032790">
    <property type="entry name" value="GDE_C"/>
</dbReference>
<dbReference type="NCBIfam" id="TIGR01531">
    <property type="entry name" value="glyc_debranch"/>
    <property type="match status" value="1"/>
</dbReference>
<evidence type="ECO:0000256" key="15">
    <source>
        <dbReference type="ARBA" id="ARBA00025780"/>
    </source>
</evidence>
<dbReference type="InterPro" id="IPR032792">
    <property type="entry name" value="AGL_glucanoTrfase"/>
</dbReference>
<dbReference type="FunFam" id="1.50.10.10:FF:000039">
    <property type="entry name" value="Glycogen debranching enzyme Gdb1, putative"/>
    <property type="match status" value="1"/>
</dbReference>
<evidence type="ECO:0000256" key="10">
    <source>
        <dbReference type="ARBA" id="ARBA00022679"/>
    </source>
</evidence>
<feature type="region of interest" description="Disordered" evidence="17">
    <location>
        <begin position="1"/>
        <end position="34"/>
    </location>
</feature>
<organism evidence="22 23">
    <name type="scientific">Blomia tropicalis</name>
    <name type="common">Mite</name>
    <dbReference type="NCBI Taxonomy" id="40697"/>
    <lineage>
        <taxon>Eukaryota</taxon>
        <taxon>Metazoa</taxon>
        <taxon>Ecdysozoa</taxon>
        <taxon>Arthropoda</taxon>
        <taxon>Chelicerata</taxon>
        <taxon>Arachnida</taxon>
        <taxon>Acari</taxon>
        <taxon>Acariformes</taxon>
        <taxon>Sarcoptiformes</taxon>
        <taxon>Astigmata</taxon>
        <taxon>Glycyphagoidea</taxon>
        <taxon>Echimyopodidae</taxon>
        <taxon>Blomia</taxon>
    </lineage>
</organism>
<comment type="similarity">
    <text evidence="15">Belongs to the glycogen debranching enzyme family.</text>
</comment>
<dbReference type="InterPro" id="IPR032788">
    <property type="entry name" value="AGL_central"/>
</dbReference>
<evidence type="ECO:0000259" key="21">
    <source>
        <dbReference type="Pfam" id="PF14702"/>
    </source>
</evidence>
<dbReference type="Pfam" id="PF06202">
    <property type="entry name" value="GDE_C"/>
    <property type="match status" value="1"/>
</dbReference>
<dbReference type="SUPFAM" id="SSF48208">
    <property type="entry name" value="Six-hairpin glycosidases"/>
    <property type="match status" value="1"/>
</dbReference>
<dbReference type="Gene3D" id="3.20.20.80">
    <property type="entry name" value="Glycosidases"/>
    <property type="match status" value="2"/>
</dbReference>
<evidence type="ECO:0000256" key="2">
    <source>
        <dbReference type="ARBA" id="ARBA00000927"/>
    </source>
</evidence>
<feature type="domain" description="Eukaryotic glycogen debranching enzyme N-terminal" evidence="19">
    <location>
        <begin position="189"/>
        <end position="267"/>
    </location>
</feature>
<evidence type="ECO:0000256" key="13">
    <source>
        <dbReference type="ARBA" id="ARBA00023268"/>
    </source>
</evidence>
<dbReference type="InterPro" id="IPR029436">
    <property type="entry name" value="AGL_euk_N"/>
</dbReference>
<dbReference type="CDD" id="cd11327">
    <property type="entry name" value="AmyAc_Glg_debranch_2"/>
    <property type="match status" value="1"/>
</dbReference>
<evidence type="ECO:0000256" key="1">
    <source>
        <dbReference type="ARBA" id="ARBA00000439"/>
    </source>
</evidence>
<comment type="function">
    <text evidence="3">Multifunctional enzyme acting as 1,4-alpha-D-glucan:1,4-alpha-D-glucan 4-alpha-D-glycosyltransferase and amylo-1,6-glucosidase in glycogen degradation.</text>
</comment>
<feature type="domain" description="Glycogen debranching enzyme central" evidence="21">
    <location>
        <begin position="897"/>
        <end position="1120"/>
    </location>
</feature>
<evidence type="ECO:0000256" key="11">
    <source>
        <dbReference type="ARBA" id="ARBA00022801"/>
    </source>
</evidence>
<feature type="domain" description="Glycogen debranching enzyme C-terminal" evidence="18">
    <location>
        <begin position="1231"/>
        <end position="1668"/>
    </location>
</feature>
<evidence type="ECO:0000256" key="14">
    <source>
        <dbReference type="ARBA" id="ARBA00023295"/>
    </source>
</evidence>
<keyword evidence="8" id="KW-0963">Cytoplasm</keyword>
<dbReference type="EC" id="2.4.1.25" evidence="5"/>
<comment type="catalytic activity">
    <reaction evidence="1">
        <text>Transfers a segment of a (1-&gt;4)-alpha-D-glucan to a new position in an acceptor, which may be glucose or a (1-&gt;4)-alpha-D-glucan.</text>
        <dbReference type="EC" id="2.4.1.25"/>
    </reaction>
</comment>
<dbReference type="Gene3D" id="1.50.10.10">
    <property type="match status" value="1"/>
</dbReference>
<evidence type="ECO:0000256" key="4">
    <source>
        <dbReference type="ARBA" id="ARBA00004496"/>
    </source>
</evidence>
<evidence type="ECO:0000256" key="6">
    <source>
        <dbReference type="ARBA" id="ARBA00012778"/>
    </source>
</evidence>
<feature type="domain" description="Glycogen debranching enzyme glucanotransferase" evidence="20">
    <location>
        <begin position="277"/>
        <end position="743"/>
    </location>
</feature>
<evidence type="ECO:0000256" key="12">
    <source>
        <dbReference type="ARBA" id="ARBA00023056"/>
    </source>
</evidence>
<keyword evidence="11" id="KW-0378">Hydrolase</keyword>
<evidence type="ECO:0000256" key="16">
    <source>
        <dbReference type="ARBA" id="ARBA00031477"/>
    </source>
</evidence>
<dbReference type="FunFam" id="3.20.20.80:FF:000070">
    <property type="entry name" value="GDB1p Glycogen debranching enzyme"/>
    <property type="match status" value="1"/>
</dbReference>
<comment type="subcellular location">
    <subcellularLocation>
        <location evidence="4">Cytoplasm</location>
    </subcellularLocation>
</comment>
<keyword evidence="13" id="KW-0511">Multifunctional enzyme</keyword>
<dbReference type="GO" id="GO:0004134">
    <property type="term" value="F:4-alpha-glucanotransferase activity"/>
    <property type="evidence" value="ECO:0007669"/>
    <property type="project" value="UniProtKB-EC"/>
</dbReference>
<dbReference type="EC" id="3.2.1.33" evidence="6"/>
<dbReference type="Proteomes" id="UP001142055">
    <property type="component" value="Chromosome 1"/>
</dbReference>
<keyword evidence="9" id="KW-0328">Glycosyltransferase</keyword>
<dbReference type="InterPro" id="IPR008928">
    <property type="entry name" value="6-hairpin_glycosidase_sf"/>
</dbReference>
<evidence type="ECO:0000313" key="23">
    <source>
        <dbReference type="Proteomes" id="UP001142055"/>
    </source>
</evidence>
<dbReference type="SUPFAM" id="SSF51445">
    <property type="entry name" value="(Trans)glycosidases"/>
    <property type="match status" value="1"/>
</dbReference>
<dbReference type="InterPro" id="IPR017853">
    <property type="entry name" value="GH"/>
</dbReference>
<keyword evidence="23" id="KW-1185">Reference proteome</keyword>
<proteinExistence type="inferred from homology"/>
<dbReference type="GO" id="GO:0005737">
    <property type="term" value="C:cytoplasm"/>
    <property type="evidence" value="ECO:0007669"/>
    <property type="project" value="UniProtKB-SubCell"/>
</dbReference>
<evidence type="ECO:0000259" key="18">
    <source>
        <dbReference type="Pfam" id="PF06202"/>
    </source>
</evidence>
<dbReference type="EMBL" id="JAPWDV010000001">
    <property type="protein sequence ID" value="KAJ6225035.1"/>
    <property type="molecule type" value="Genomic_DNA"/>
</dbReference>
<dbReference type="GO" id="GO:0004135">
    <property type="term" value="F:amylo-alpha-1,6-glucosidase activity"/>
    <property type="evidence" value="ECO:0007669"/>
    <property type="project" value="UniProtKB-EC"/>
</dbReference>
<comment type="catalytic activity">
    <reaction evidence="2">
        <text>Hydrolysis of (1-&gt;6)-alpha-D-glucosidic branch linkages in glycogen phosphorylase limit dextrin.</text>
        <dbReference type="EC" id="3.2.1.33"/>
    </reaction>
</comment>
<sequence length="1682" mass="192464">MITLDIEMTRTSSPNSSLTSLPSVSAPDLDENKQTPKKVSSLSWCITTTIGAVTQCLATFKRFTQFIGIQLLAPIEYIILWYYAESITSADDTGYQLGEMKDKEEEETRTTINQCGCEVIDFADVNNSTTTMHTLLRSHLLSSKERNDEGQTNVGRHGISNDQLVLIYNLELNSFNESKLFRCDKFNRIRFHLGPSLYGRKIVLLTNYNEDYTQFHRNTYIQVSIDDAHNVLQLRSSGTFHFTYTDMHSPKIILGSFYIVVNPELSIYGNESRAEENVSINAIQCQTVLAKCMGPIDSWKDKLKVTTKSGYNMIHWTPVQELGASRSAYSLANQHRINPEFRTQTMIDKQSECLLSDIVEIVNDLRLNDGVLSITDIVLNHTANESLWLKEHPEAAYNCANSPWLRPAFLLDQLFWHLTLDIIDGRWKSHGLTTEVNTEQHLDIIRQIFINEYLPMIKFDQYYICDEENLISKFEQFLFQSIYGDEVSKDEIKTVAILNHPGKQTSNNYNQIELIQDPEYRRLASSIDFDNALNLIINEVQFVGDLNDRDALTRWIDFALLFLADKLNSLNQIKRDQIKDHLKNAIENVIKGVRYERIDPSGPKISKVSLKRPLTTKYFVEEIDEAKYRDLIYIEESLYDASKSCFYMAHNGWVMGDDPLRNFAEENSLVYLRRELVCWGDSVKLRYGKTPEDSPFLWKFMCDYVTQMASSFHGLRLDNCHSTPIHVAKFMLDAARRVNPDLYLIAELFTSNEEIDNVFVNKLGIISLIREAMSASTPFELGRQVYRFGGEPAGSFQPDNLKTSDKHKDTLFMRPFVPTVAHAIFFDLTHDNESPIVRRTAFDPLASSALVSMTYSAIGSNRGLDELVPHHINVVNEERQYSPWDETGKDGVNFTNGIIDGKCALNQLHQFLGTNGYSQSYVDQRDRDTVVVTRHNPKTHKSVILAARTAFYPLHESYASSLKPLRIEGRFEKILFEMHMTGQPDDNFERHENRINGYHNFNSNVRLMIDSNQSEMIDLNVIENLSINSIEFKNFPPSSVIAFSVGLLDCQVRSVEAIQAAIEQCHSVSSEIIQIINQFDLIDLNYIIFRSNQEEMDETGNGAYSLSTGPFVYCGLAGIIDGDWLPQYIVARLKRRSSTIKLAQWLENVFGHLSQLPRYLIPRYFDSILLPIYTLLLEQIWAQSSDFVRHGDDFVRRLTFGGLAMIGSHFPSPLPPLASKSIPASLSHLSGAKLPTLAAGLPHFASGYMRNWGRDTFIALKGLTLLTGHFDVAKVIIIGFAGTLRHGLIPNLLDGGRNSRYNCRDAVWWWLQAIKDYIQIVPDGHLILNEQVRRIFPTDDSPALTTDNDRIELQPLHKTIQEALERHFVGIEFTERNAGTKIDAHMTTEGFNIKIGVDRNNGFVYGGNQWNCGTWMDKMGSSDKAKNRGHPATPRDGSPVEIVGLCKSVITFLAELHHKKIYPYEGVCSSEENWTFEQWSNKIQENFEMHFYINHDCNDEHVNRRQIYKDTFGATKRWMDYQLRPNFVVAMCVAPELFVRDHAIEALKMVDQHLLGPMGMKTLDPSDWNYRGDYDNSNDSDDYSVANGFNYHNGPEWLWPTGYYLMARLKFNTNHSQEVSRVSKLLSKHYDHITQSIWFGLPELTNSNGSYCHHSCPIQAWSHGTMLELLHLKLFIERNMIE</sequence>
<keyword evidence="14" id="KW-0326">Glycosidase</keyword>
<reference evidence="22" key="1">
    <citation type="submission" date="2022-12" db="EMBL/GenBank/DDBJ databases">
        <title>Genome assemblies of Blomia tropicalis.</title>
        <authorList>
            <person name="Cui Y."/>
        </authorList>
    </citation>
    <scope>NUCLEOTIDE SEQUENCE</scope>
    <source>
        <tissue evidence="22">Adult mites</tissue>
    </source>
</reference>
<dbReference type="Pfam" id="PF14701">
    <property type="entry name" value="hDGE_amylase"/>
    <property type="match status" value="1"/>
</dbReference>
<dbReference type="OMA" id="YEEGHVH"/>
<feature type="compositionally biased region" description="Low complexity" evidence="17">
    <location>
        <begin position="11"/>
        <end position="25"/>
    </location>
</feature>
<evidence type="ECO:0000256" key="17">
    <source>
        <dbReference type="SAM" id="MobiDB-lite"/>
    </source>
</evidence>
<evidence type="ECO:0000256" key="3">
    <source>
        <dbReference type="ARBA" id="ARBA00003530"/>
    </source>
</evidence>
<comment type="caution">
    <text evidence="22">The sequence shown here is derived from an EMBL/GenBank/DDBJ whole genome shotgun (WGS) entry which is preliminary data.</text>
</comment>
<accession>A0A9Q0MJS2</accession>
<evidence type="ECO:0000259" key="20">
    <source>
        <dbReference type="Pfam" id="PF14701"/>
    </source>
</evidence>
<dbReference type="Pfam" id="PF14699">
    <property type="entry name" value="hGDE_N"/>
    <property type="match status" value="1"/>
</dbReference>
<evidence type="ECO:0000256" key="9">
    <source>
        <dbReference type="ARBA" id="ARBA00022676"/>
    </source>
</evidence>
<dbReference type="GO" id="GO:0005978">
    <property type="term" value="P:glycogen biosynthetic process"/>
    <property type="evidence" value="ECO:0007669"/>
    <property type="project" value="UniProtKB-KW"/>
</dbReference>
<name>A0A9Q0MJS2_BLOTA</name>
<dbReference type="InterPro" id="IPR010401">
    <property type="entry name" value="AGL/Gdb1"/>
</dbReference>
<evidence type="ECO:0000256" key="7">
    <source>
        <dbReference type="ARBA" id="ARBA00020723"/>
    </source>
</evidence>
<dbReference type="InterPro" id="IPR006421">
    <property type="entry name" value="Glycogen_debranch_met"/>
</dbReference>
<dbReference type="PANTHER" id="PTHR10569">
    <property type="entry name" value="GLYCOGEN DEBRANCHING ENZYME"/>
    <property type="match status" value="1"/>
</dbReference>
<dbReference type="PANTHER" id="PTHR10569:SF2">
    <property type="entry name" value="GLYCOGEN DEBRANCHING ENZYME"/>
    <property type="match status" value="1"/>
</dbReference>
<gene>
    <name evidence="22" type="ORF">RDWZM_003580</name>
</gene>
<dbReference type="InterPro" id="IPR012341">
    <property type="entry name" value="6hp_glycosidase-like_sf"/>
</dbReference>
<dbReference type="Pfam" id="PF14702">
    <property type="entry name" value="hGDE_central"/>
    <property type="match status" value="1"/>
</dbReference>
<evidence type="ECO:0000256" key="8">
    <source>
        <dbReference type="ARBA" id="ARBA00022490"/>
    </source>
</evidence>
<keyword evidence="10" id="KW-0808">Transferase</keyword>
<dbReference type="GO" id="GO:0005980">
    <property type="term" value="P:glycogen catabolic process"/>
    <property type="evidence" value="ECO:0007669"/>
    <property type="project" value="InterPro"/>
</dbReference>